<keyword evidence="6" id="KW-1185">Reference proteome</keyword>
<name>A0A327L841_9BRAD</name>
<dbReference type="PRINTS" id="PR00035">
    <property type="entry name" value="HTHGNTR"/>
</dbReference>
<evidence type="ECO:0000313" key="6">
    <source>
        <dbReference type="Proteomes" id="UP000249130"/>
    </source>
</evidence>
<dbReference type="SUPFAM" id="SSF46785">
    <property type="entry name" value="Winged helix' DNA-binding domain"/>
    <property type="match status" value="1"/>
</dbReference>
<protein>
    <submittedName>
        <fullName evidence="5">GntR family transcriptional regulator</fullName>
    </submittedName>
</protein>
<proteinExistence type="predicted"/>
<dbReference type="InterPro" id="IPR011663">
    <property type="entry name" value="UTRA"/>
</dbReference>
<comment type="caution">
    <text evidence="5">The sequence shown here is derived from an EMBL/GenBank/DDBJ whole genome shotgun (WGS) entry which is preliminary data.</text>
</comment>
<dbReference type="SUPFAM" id="SSF64288">
    <property type="entry name" value="Chorismate lyase-like"/>
    <property type="match status" value="1"/>
</dbReference>
<feature type="domain" description="HTH gntR-type" evidence="4">
    <location>
        <begin position="24"/>
        <end position="92"/>
    </location>
</feature>
<dbReference type="GO" id="GO:0003700">
    <property type="term" value="F:DNA-binding transcription factor activity"/>
    <property type="evidence" value="ECO:0007669"/>
    <property type="project" value="InterPro"/>
</dbReference>
<dbReference type="SMART" id="SM00345">
    <property type="entry name" value="HTH_GNTR"/>
    <property type="match status" value="1"/>
</dbReference>
<dbReference type="EMBL" id="NPEX01000003">
    <property type="protein sequence ID" value="RAI46053.1"/>
    <property type="molecule type" value="Genomic_DNA"/>
</dbReference>
<dbReference type="Pfam" id="PF07702">
    <property type="entry name" value="UTRA"/>
    <property type="match status" value="1"/>
</dbReference>
<keyword evidence="1" id="KW-0805">Transcription regulation</keyword>
<evidence type="ECO:0000313" key="5">
    <source>
        <dbReference type="EMBL" id="RAI46053.1"/>
    </source>
</evidence>
<dbReference type="Pfam" id="PF00392">
    <property type="entry name" value="GntR"/>
    <property type="match status" value="1"/>
</dbReference>
<evidence type="ECO:0000259" key="4">
    <source>
        <dbReference type="PROSITE" id="PS50949"/>
    </source>
</evidence>
<sequence>MARSAVALGRPRRSAANNDADSRVPRYLQVASVLRRRLRDGIWSVGEKIATLEELEREFGVARVTVRQAIELLQSEGLVRSQQGRGTFVTNTIDHRRWLQLATDWESLISGIRENVPHPLPAGTVGTPRVEPGEGRPAAAYRFLRSLQKRGSEPFGYARVHLARDIYAKAPKQFASRAALVVLAEMKGLEIARAHQSLTIGSADVETAKLLGIGLAAPTAEARCVVTDADGVAIYVGEITYRGDCVSLDIELRGPAAAAAPRRR</sequence>
<dbReference type="CDD" id="cd07377">
    <property type="entry name" value="WHTH_GntR"/>
    <property type="match status" value="1"/>
</dbReference>
<dbReference type="PANTHER" id="PTHR44846">
    <property type="entry name" value="MANNOSYL-D-GLYCERATE TRANSPORT/METABOLISM SYSTEM REPRESSOR MNGR-RELATED"/>
    <property type="match status" value="1"/>
</dbReference>
<reference evidence="5 6" key="1">
    <citation type="submission" date="2017-07" db="EMBL/GenBank/DDBJ databases">
        <title>Draft Genome Sequences of Select Purple Nonsulfur Bacteria.</title>
        <authorList>
            <person name="Lasarre B."/>
            <person name="Mckinlay J.B."/>
        </authorList>
    </citation>
    <scope>NUCLEOTIDE SEQUENCE [LARGE SCALE GENOMIC DNA]</scope>
    <source>
        <strain evidence="5 6">DSM 5909</strain>
    </source>
</reference>
<dbReference type="InterPro" id="IPR036388">
    <property type="entry name" value="WH-like_DNA-bd_sf"/>
</dbReference>
<dbReference type="SMART" id="SM00866">
    <property type="entry name" value="UTRA"/>
    <property type="match status" value="1"/>
</dbReference>
<evidence type="ECO:0000256" key="1">
    <source>
        <dbReference type="ARBA" id="ARBA00023015"/>
    </source>
</evidence>
<dbReference type="GO" id="GO:0003677">
    <property type="term" value="F:DNA binding"/>
    <property type="evidence" value="ECO:0007669"/>
    <property type="project" value="UniProtKB-KW"/>
</dbReference>
<dbReference type="AlphaFoldDB" id="A0A327L841"/>
<dbReference type="GO" id="GO:0045892">
    <property type="term" value="P:negative regulation of DNA-templated transcription"/>
    <property type="evidence" value="ECO:0007669"/>
    <property type="project" value="TreeGrafter"/>
</dbReference>
<gene>
    <name evidence="5" type="ORF">CH341_00880</name>
</gene>
<dbReference type="InterPro" id="IPR050679">
    <property type="entry name" value="Bact_HTH_transcr_reg"/>
</dbReference>
<dbReference type="OrthoDB" id="9794015at2"/>
<accession>A0A327L841</accession>
<dbReference type="PANTHER" id="PTHR44846:SF1">
    <property type="entry name" value="MANNOSYL-D-GLYCERATE TRANSPORT_METABOLISM SYSTEM REPRESSOR MNGR-RELATED"/>
    <property type="match status" value="1"/>
</dbReference>
<keyword evidence="3" id="KW-0804">Transcription</keyword>
<dbReference type="InterPro" id="IPR036390">
    <property type="entry name" value="WH_DNA-bd_sf"/>
</dbReference>
<dbReference type="PROSITE" id="PS50949">
    <property type="entry name" value="HTH_GNTR"/>
    <property type="match status" value="1"/>
</dbReference>
<dbReference type="InterPro" id="IPR000524">
    <property type="entry name" value="Tscrpt_reg_HTH_GntR"/>
</dbReference>
<organism evidence="5 6">
    <name type="scientific">Rhodoplanes roseus</name>
    <dbReference type="NCBI Taxonomy" id="29409"/>
    <lineage>
        <taxon>Bacteria</taxon>
        <taxon>Pseudomonadati</taxon>
        <taxon>Pseudomonadota</taxon>
        <taxon>Alphaproteobacteria</taxon>
        <taxon>Hyphomicrobiales</taxon>
        <taxon>Nitrobacteraceae</taxon>
        <taxon>Rhodoplanes</taxon>
    </lineage>
</organism>
<dbReference type="Gene3D" id="1.10.10.10">
    <property type="entry name" value="Winged helix-like DNA-binding domain superfamily/Winged helix DNA-binding domain"/>
    <property type="match status" value="1"/>
</dbReference>
<evidence type="ECO:0000256" key="3">
    <source>
        <dbReference type="ARBA" id="ARBA00023163"/>
    </source>
</evidence>
<dbReference type="InterPro" id="IPR028978">
    <property type="entry name" value="Chorismate_lyase_/UTRA_dom_sf"/>
</dbReference>
<keyword evidence="2" id="KW-0238">DNA-binding</keyword>
<dbReference type="Gene3D" id="3.40.1410.10">
    <property type="entry name" value="Chorismate lyase-like"/>
    <property type="match status" value="1"/>
</dbReference>
<dbReference type="Proteomes" id="UP000249130">
    <property type="component" value="Unassembled WGS sequence"/>
</dbReference>
<evidence type="ECO:0000256" key="2">
    <source>
        <dbReference type="ARBA" id="ARBA00023125"/>
    </source>
</evidence>